<keyword evidence="1" id="KW-0472">Membrane</keyword>
<accession>A0A2N6LIG4</accession>
<protein>
    <recommendedName>
        <fullName evidence="4">Transmembrane protein</fullName>
    </recommendedName>
</protein>
<evidence type="ECO:0000313" key="2">
    <source>
        <dbReference type="EMBL" id="PMB24131.1"/>
    </source>
</evidence>
<keyword evidence="1" id="KW-1133">Transmembrane helix</keyword>
<gene>
    <name evidence="2" type="ORF">CEN46_08645</name>
</gene>
<keyword evidence="1" id="KW-0812">Transmembrane</keyword>
<dbReference type="Proteomes" id="UP000235081">
    <property type="component" value="Unassembled WGS sequence"/>
</dbReference>
<organism evidence="2 3">
    <name type="scientific">Fischerella thermalis CCMEE 5318</name>
    <dbReference type="NCBI Taxonomy" id="2019666"/>
    <lineage>
        <taxon>Bacteria</taxon>
        <taxon>Bacillati</taxon>
        <taxon>Cyanobacteriota</taxon>
        <taxon>Cyanophyceae</taxon>
        <taxon>Nostocales</taxon>
        <taxon>Hapalosiphonaceae</taxon>
        <taxon>Fischerella</taxon>
    </lineage>
</organism>
<dbReference type="EMBL" id="NMQE01000237">
    <property type="protein sequence ID" value="PMB24131.1"/>
    <property type="molecule type" value="Genomic_DNA"/>
</dbReference>
<evidence type="ECO:0000256" key="1">
    <source>
        <dbReference type="SAM" id="Phobius"/>
    </source>
</evidence>
<dbReference type="AlphaFoldDB" id="A0A2N6LIG4"/>
<proteinExistence type="predicted"/>
<sequence>MCAIAFFILRLRFLDFRLGCGLLVVGCWLLIVGCWLLVVGCWLLVVNDLPLPTSPSPHLPHPAT</sequence>
<comment type="caution">
    <text evidence="2">The sequence shown here is derived from an EMBL/GenBank/DDBJ whole genome shotgun (WGS) entry which is preliminary data.</text>
</comment>
<name>A0A2N6LIG4_9CYAN</name>
<feature type="transmembrane region" description="Helical" evidence="1">
    <location>
        <begin position="20"/>
        <end position="45"/>
    </location>
</feature>
<evidence type="ECO:0008006" key="4">
    <source>
        <dbReference type="Google" id="ProtNLM"/>
    </source>
</evidence>
<evidence type="ECO:0000313" key="3">
    <source>
        <dbReference type="Proteomes" id="UP000235081"/>
    </source>
</evidence>
<reference evidence="2 3" key="1">
    <citation type="submission" date="2017-07" db="EMBL/GenBank/DDBJ databases">
        <title>Genomes of Fischerella (Mastigocladus) sp. strains.</title>
        <authorList>
            <person name="Miller S.R."/>
        </authorList>
    </citation>
    <scope>NUCLEOTIDE SEQUENCE [LARGE SCALE GENOMIC DNA]</scope>
    <source>
        <strain evidence="2 3">CCMEE 5318</strain>
    </source>
</reference>